<proteinExistence type="predicted"/>
<evidence type="ECO:0000313" key="3">
    <source>
        <dbReference type="Proteomes" id="UP000887574"/>
    </source>
</evidence>
<keyword evidence="2" id="KW-0732">Signal</keyword>
<dbReference type="Gene3D" id="2.60.120.290">
    <property type="entry name" value="Spermadhesin, CUB domain"/>
    <property type="match status" value="1"/>
</dbReference>
<dbReference type="Proteomes" id="UP000887574">
    <property type="component" value="Unplaced"/>
</dbReference>
<evidence type="ECO:0000256" key="2">
    <source>
        <dbReference type="SAM" id="SignalP"/>
    </source>
</evidence>
<keyword evidence="1" id="KW-1015">Disulfide bond</keyword>
<sequence length="285" mass="31925">MSSLIDLWTVLSIGKLCITLSLPITPAYTLQTPPAPIYSMDCRAIKFRKDHEHPTKTSTSQSNRISIATKSHSIQAVLANTEESLYDATLCDHLANNSHRLGLTLVKAPGLARVEFKTIFGVPGKPWEILINACSASLGHGSFNSPRYPANYPLDTNCTYFIFALFERNSKDDCNDYLEVFDVLRDSKGEESYHLQAKHCWTVFPAQIPLNCNGFNAFTRLEKFSRRCTQQRRLRPSPLWPCDPSSKTRLVTGKSSSSKPPVLLQLKSMEVEGEMTEIKLLAVVL</sequence>
<dbReference type="WBParaSite" id="jg19981">
    <property type="protein sequence ID" value="jg19981"/>
    <property type="gene ID" value="jg19981"/>
</dbReference>
<evidence type="ECO:0000313" key="4">
    <source>
        <dbReference type="WBParaSite" id="jg19981"/>
    </source>
</evidence>
<feature type="signal peptide" evidence="2">
    <location>
        <begin position="1"/>
        <end position="29"/>
    </location>
</feature>
<dbReference type="InterPro" id="IPR035914">
    <property type="entry name" value="Sperma_CUB_dom_sf"/>
</dbReference>
<evidence type="ECO:0000256" key="1">
    <source>
        <dbReference type="ARBA" id="ARBA00023157"/>
    </source>
</evidence>
<feature type="chain" id="PRO_5037041708" evidence="2">
    <location>
        <begin position="30"/>
        <end position="285"/>
    </location>
</feature>
<name>A0A915DJ30_9BILA</name>
<accession>A0A915DJ30</accession>
<dbReference type="AlphaFoldDB" id="A0A915DJ30"/>
<dbReference type="SUPFAM" id="SSF49854">
    <property type="entry name" value="Spermadhesin, CUB domain"/>
    <property type="match status" value="1"/>
</dbReference>
<reference evidence="4" key="1">
    <citation type="submission" date="2022-11" db="UniProtKB">
        <authorList>
            <consortium name="WormBaseParasite"/>
        </authorList>
    </citation>
    <scope>IDENTIFICATION</scope>
</reference>
<organism evidence="3 4">
    <name type="scientific">Ditylenchus dipsaci</name>
    <dbReference type="NCBI Taxonomy" id="166011"/>
    <lineage>
        <taxon>Eukaryota</taxon>
        <taxon>Metazoa</taxon>
        <taxon>Ecdysozoa</taxon>
        <taxon>Nematoda</taxon>
        <taxon>Chromadorea</taxon>
        <taxon>Rhabditida</taxon>
        <taxon>Tylenchina</taxon>
        <taxon>Tylenchomorpha</taxon>
        <taxon>Sphaerularioidea</taxon>
        <taxon>Anguinidae</taxon>
        <taxon>Anguininae</taxon>
        <taxon>Ditylenchus</taxon>
    </lineage>
</organism>
<protein>
    <submittedName>
        <fullName evidence="4">CUB domain-containing protein</fullName>
    </submittedName>
</protein>
<dbReference type="InterPro" id="IPR000859">
    <property type="entry name" value="CUB_dom"/>
</dbReference>
<dbReference type="CDD" id="cd00041">
    <property type="entry name" value="CUB"/>
    <property type="match status" value="1"/>
</dbReference>
<keyword evidence="3" id="KW-1185">Reference proteome</keyword>